<dbReference type="STRING" id="1423776.FD04_GL000412"/>
<evidence type="ECO:0008006" key="4">
    <source>
        <dbReference type="Google" id="ProtNLM"/>
    </source>
</evidence>
<feature type="chain" id="PRO_5006407550" description="SCP domain-containing protein" evidence="1">
    <location>
        <begin position="30"/>
        <end position="404"/>
    </location>
</feature>
<evidence type="ECO:0000313" key="2">
    <source>
        <dbReference type="EMBL" id="KRK98677.1"/>
    </source>
</evidence>
<dbReference type="InterPro" id="IPR035940">
    <property type="entry name" value="CAP_sf"/>
</dbReference>
<comment type="caution">
    <text evidence="2">The sequence shown here is derived from an EMBL/GenBank/DDBJ whole genome shotgun (WGS) entry which is preliminary data.</text>
</comment>
<dbReference type="EMBL" id="AZEE01000027">
    <property type="protein sequence ID" value="KRK98677.1"/>
    <property type="molecule type" value="Genomic_DNA"/>
</dbReference>
<dbReference type="CDD" id="cd05379">
    <property type="entry name" value="CAP_bacterial"/>
    <property type="match status" value="1"/>
</dbReference>
<dbReference type="PATRIC" id="fig|1423776.4.peg.417"/>
<dbReference type="OrthoDB" id="1766522at2"/>
<protein>
    <recommendedName>
        <fullName evidence="4">SCP domain-containing protein</fullName>
    </recommendedName>
</protein>
<keyword evidence="3" id="KW-1185">Reference proteome</keyword>
<reference evidence="2 3" key="1">
    <citation type="journal article" date="2015" name="Genome Announc.">
        <title>Expanding the biotechnology potential of lactobacilli through comparative genomics of 213 strains and associated genera.</title>
        <authorList>
            <person name="Sun Z."/>
            <person name="Harris H.M."/>
            <person name="McCann A."/>
            <person name="Guo C."/>
            <person name="Argimon S."/>
            <person name="Zhang W."/>
            <person name="Yang X."/>
            <person name="Jeffery I.B."/>
            <person name="Cooney J.C."/>
            <person name="Kagawa T.F."/>
            <person name="Liu W."/>
            <person name="Song Y."/>
            <person name="Salvetti E."/>
            <person name="Wrobel A."/>
            <person name="Rasinkangas P."/>
            <person name="Parkhill J."/>
            <person name="Rea M.C."/>
            <person name="O'Sullivan O."/>
            <person name="Ritari J."/>
            <person name="Douillard F.P."/>
            <person name="Paul Ross R."/>
            <person name="Yang R."/>
            <person name="Briner A.E."/>
            <person name="Felis G.E."/>
            <person name="de Vos W.M."/>
            <person name="Barrangou R."/>
            <person name="Klaenhammer T.R."/>
            <person name="Caufield P.W."/>
            <person name="Cui Y."/>
            <person name="Zhang H."/>
            <person name="O'Toole P.W."/>
        </authorList>
    </citation>
    <scope>NUCLEOTIDE SEQUENCE [LARGE SCALE GENOMIC DNA]</scope>
    <source>
        <strain evidence="2 3">DSM 19909</strain>
    </source>
</reference>
<name>A0A0R1LS84_9LACO</name>
<dbReference type="RefSeq" id="WP_056947142.1">
    <property type="nucleotide sequence ID" value="NZ_AZEE01000027.1"/>
</dbReference>
<keyword evidence="1" id="KW-0732">Signal</keyword>
<dbReference type="AlphaFoldDB" id="A0A0R1LS84"/>
<accession>A0A0R1LS84</accession>
<dbReference type="SUPFAM" id="SSF55797">
    <property type="entry name" value="PR-1-like"/>
    <property type="match status" value="1"/>
</dbReference>
<feature type="signal peptide" evidence="1">
    <location>
        <begin position="1"/>
        <end position="29"/>
    </location>
</feature>
<gene>
    <name evidence="2" type="ORF">FD04_GL000412</name>
</gene>
<proteinExistence type="predicted"/>
<evidence type="ECO:0000313" key="3">
    <source>
        <dbReference type="Proteomes" id="UP000051160"/>
    </source>
</evidence>
<sequence>MTHHFTAKLAIAGLLTVGILGATTSQASAKTKVRYYQDIKNASYTVTNSKATVYTSATLKHKKGTLKSYGSKVTGYYAAHISKNGKATVYYKFKVGKKTGWVWRGYLKKAATLPNIFNSSEKAQITSYQKTAKSIGNSTSGMYASKPVYKNKFAVGKLSSTYINKTLAAINLARGFYGLPNVTAPDSWNASAQYGAATLAAANQGLSHGLDGLTQPSFVSDAAWSKGAAATSQSNIAQGYSGAFNTISGYLNDSGNTMPGHRLWILGGITQVGVGQAGEYNDLKVFDIDSGLGHATKTVAYPNSGLFPAEWSVGTFWSLAVPSRYDASKVSIKVTDATTKQNVPVAAVQSDDGYGLFDTEISYLPKASMIKANHAYTISVSNFAGVPAGYSYTTKLFKIGSVTN</sequence>
<dbReference type="Proteomes" id="UP000051160">
    <property type="component" value="Unassembled WGS sequence"/>
</dbReference>
<organism evidence="2 3">
    <name type="scientific">Secundilactobacillus odoratitofui DSM 19909 = JCM 15043</name>
    <dbReference type="NCBI Taxonomy" id="1423776"/>
    <lineage>
        <taxon>Bacteria</taxon>
        <taxon>Bacillati</taxon>
        <taxon>Bacillota</taxon>
        <taxon>Bacilli</taxon>
        <taxon>Lactobacillales</taxon>
        <taxon>Lactobacillaceae</taxon>
        <taxon>Secundilactobacillus</taxon>
    </lineage>
</organism>
<dbReference type="Gene3D" id="3.40.33.10">
    <property type="entry name" value="CAP"/>
    <property type="match status" value="1"/>
</dbReference>
<evidence type="ECO:0000256" key="1">
    <source>
        <dbReference type="SAM" id="SignalP"/>
    </source>
</evidence>